<dbReference type="FunFam" id="3.40.50.11660:FF:000002">
    <property type="entry name" value="Alpha-(1,3)-fucosyltransferase"/>
    <property type="match status" value="1"/>
</dbReference>
<dbReference type="Pfam" id="PF17039">
    <property type="entry name" value="Glyco_tran_10_N"/>
    <property type="match status" value="1"/>
</dbReference>
<comment type="subcellular location">
    <subcellularLocation>
        <location evidence="10">Endomembrane system</location>
        <topology evidence="10">Single-pass type II membrane protein</topology>
    </subcellularLocation>
    <subcellularLocation>
        <location evidence="11">Golgi apparatus</location>
        <location evidence="11">Golgi stack membrane</location>
        <topology evidence="11">Single-pass type II membrane protein</topology>
    </subcellularLocation>
</comment>
<name>A0A9Q1HHR9_HOLLE</name>
<dbReference type="Proteomes" id="UP001152320">
    <property type="component" value="Chromosome 2"/>
</dbReference>
<dbReference type="InterPro" id="IPR038577">
    <property type="entry name" value="GT10-like_C_sf"/>
</dbReference>
<keyword evidence="15" id="KW-1185">Reference proteome</keyword>
<evidence type="ECO:0000259" key="12">
    <source>
        <dbReference type="Pfam" id="PF00852"/>
    </source>
</evidence>
<dbReference type="GO" id="GO:0046920">
    <property type="term" value="F:alpha-(1-&gt;3)-fucosyltransferase activity"/>
    <property type="evidence" value="ECO:0007669"/>
    <property type="project" value="TreeGrafter"/>
</dbReference>
<accession>A0A9Q1HHR9</accession>
<evidence type="ECO:0000256" key="6">
    <source>
        <dbReference type="ARBA" id="ARBA00022968"/>
    </source>
</evidence>
<dbReference type="Gene3D" id="3.40.50.11660">
    <property type="entry name" value="Glycosyl transferase family 10, C-terminal domain"/>
    <property type="match status" value="1"/>
</dbReference>
<evidence type="ECO:0000256" key="3">
    <source>
        <dbReference type="ARBA" id="ARBA00022676"/>
    </source>
</evidence>
<keyword evidence="5 11" id="KW-0812">Transmembrane</keyword>
<dbReference type="PANTHER" id="PTHR11929:SF145">
    <property type="entry name" value="ALPHA-(1,3)-FUCOSYLTRANSFERASE FUT-1"/>
    <property type="match status" value="1"/>
</dbReference>
<keyword evidence="11" id="KW-0333">Golgi apparatus</keyword>
<evidence type="ECO:0000313" key="15">
    <source>
        <dbReference type="Proteomes" id="UP001152320"/>
    </source>
</evidence>
<dbReference type="InterPro" id="IPR001503">
    <property type="entry name" value="Glyco_trans_10"/>
</dbReference>
<evidence type="ECO:0000256" key="7">
    <source>
        <dbReference type="ARBA" id="ARBA00022989"/>
    </source>
</evidence>
<proteinExistence type="inferred from homology"/>
<evidence type="ECO:0000256" key="10">
    <source>
        <dbReference type="ARBA" id="ARBA00060399"/>
    </source>
</evidence>
<sequence>MSTRDSIPFLTYIFRLLAILSVLTTLVFIVCCIYLQMNVQTIKHSPRIESSIFEDYSYYENLQIPSLEENRAQIISLIRLLVYGFEFYWSRDSLKEERDVLCPEINTTVKVKFSSDHRAIYHADITFFSHLLRLGKMRTWKDHLDRRRKRQRWALFSLEPPIRSARNTTVHWGWRYRTYHWTATYNAESDIPFPYGKFVKDSSYQNESTELYNSKPKLLAFLSSNCNMTKWPRLRFVQTLQKYVPIDMYGKCGTIPCDWQRGCENDLKQYKFFLALENSQCEGYITEKFWNSLSRYKSVPIVWGARQHDYELVAPSHSYIHVSQFKSIKQLARRINQIGSNEVEYNSYHIWRKSGHIELLSDWSTLPSDGHVCAAAKRYQEDMIKLAKTNKTSFRDVNGKDWLESCKVGKDQVERKLPIPEIQGQ</sequence>
<dbReference type="InterPro" id="IPR055270">
    <property type="entry name" value="Glyco_tran_10_C"/>
</dbReference>
<evidence type="ECO:0000256" key="1">
    <source>
        <dbReference type="ARBA" id="ARBA00004922"/>
    </source>
</evidence>
<keyword evidence="9" id="KW-0325">Glycoprotein</keyword>
<dbReference type="EC" id="2.4.1.-" evidence="11"/>
<gene>
    <name evidence="14" type="ORF">HOLleu_05998</name>
</gene>
<keyword evidence="8 11" id="KW-0472">Membrane</keyword>
<keyword evidence="7 11" id="KW-1133">Transmembrane helix</keyword>
<evidence type="ECO:0000256" key="4">
    <source>
        <dbReference type="ARBA" id="ARBA00022679"/>
    </source>
</evidence>
<evidence type="ECO:0000256" key="2">
    <source>
        <dbReference type="ARBA" id="ARBA00008919"/>
    </source>
</evidence>
<dbReference type="AlphaFoldDB" id="A0A9Q1HHR9"/>
<comment type="pathway">
    <text evidence="1">Protein modification; protein glycosylation.</text>
</comment>
<reference evidence="14" key="1">
    <citation type="submission" date="2021-10" db="EMBL/GenBank/DDBJ databases">
        <title>Tropical sea cucumber genome reveals ecological adaptation and Cuvierian tubules defense mechanism.</title>
        <authorList>
            <person name="Chen T."/>
        </authorList>
    </citation>
    <scope>NUCLEOTIDE SEQUENCE</scope>
    <source>
        <strain evidence="14">Nanhai2018</strain>
        <tissue evidence="14">Muscle</tissue>
    </source>
</reference>
<dbReference type="SUPFAM" id="SSF53756">
    <property type="entry name" value="UDP-Glycosyltransferase/glycogen phosphorylase"/>
    <property type="match status" value="1"/>
</dbReference>
<dbReference type="Pfam" id="PF00852">
    <property type="entry name" value="Glyco_transf_10"/>
    <property type="match status" value="1"/>
</dbReference>
<evidence type="ECO:0000256" key="5">
    <source>
        <dbReference type="ARBA" id="ARBA00022692"/>
    </source>
</evidence>
<comment type="similarity">
    <text evidence="2 11">Belongs to the glycosyltransferase 10 family.</text>
</comment>
<dbReference type="OrthoDB" id="427096at2759"/>
<comment type="caution">
    <text evidence="14">The sequence shown here is derived from an EMBL/GenBank/DDBJ whole genome shotgun (WGS) entry which is preliminary data.</text>
</comment>
<evidence type="ECO:0000313" key="14">
    <source>
        <dbReference type="EMBL" id="KAJ8047099.1"/>
    </source>
</evidence>
<keyword evidence="6" id="KW-0735">Signal-anchor</keyword>
<dbReference type="EMBL" id="JAIZAY010000002">
    <property type="protein sequence ID" value="KAJ8047099.1"/>
    <property type="molecule type" value="Genomic_DNA"/>
</dbReference>
<protein>
    <recommendedName>
        <fullName evidence="11">Fucosyltransferase</fullName>
        <ecNumber evidence="11">2.4.1.-</ecNumber>
    </recommendedName>
</protein>
<evidence type="ECO:0000256" key="8">
    <source>
        <dbReference type="ARBA" id="ARBA00023136"/>
    </source>
</evidence>
<organism evidence="14 15">
    <name type="scientific">Holothuria leucospilota</name>
    <name type="common">Black long sea cucumber</name>
    <name type="synonym">Mertensiothuria leucospilota</name>
    <dbReference type="NCBI Taxonomy" id="206669"/>
    <lineage>
        <taxon>Eukaryota</taxon>
        <taxon>Metazoa</taxon>
        <taxon>Echinodermata</taxon>
        <taxon>Eleutherozoa</taxon>
        <taxon>Echinozoa</taxon>
        <taxon>Holothuroidea</taxon>
        <taxon>Aspidochirotacea</taxon>
        <taxon>Aspidochirotida</taxon>
        <taxon>Holothuriidae</taxon>
        <taxon>Holothuria</taxon>
    </lineage>
</organism>
<dbReference type="GO" id="GO:0032580">
    <property type="term" value="C:Golgi cisterna membrane"/>
    <property type="evidence" value="ECO:0007669"/>
    <property type="project" value="UniProtKB-SubCell"/>
</dbReference>
<evidence type="ECO:0000256" key="11">
    <source>
        <dbReference type="RuleBase" id="RU003832"/>
    </source>
</evidence>
<feature type="transmembrane region" description="Helical" evidence="11">
    <location>
        <begin position="12"/>
        <end position="37"/>
    </location>
</feature>
<keyword evidence="3 11" id="KW-0328">Glycosyltransferase</keyword>
<evidence type="ECO:0000259" key="13">
    <source>
        <dbReference type="Pfam" id="PF17039"/>
    </source>
</evidence>
<dbReference type="PANTHER" id="PTHR11929">
    <property type="entry name" value="ALPHA- 1,3 -FUCOSYLTRANSFERASE"/>
    <property type="match status" value="1"/>
</dbReference>
<feature type="domain" description="Fucosyltransferase N-terminal" evidence="13">
    <location>
        <begin position="101"/>
        <end position="196"/>
    </location>
</feature>
<evidence type="ECO:0000256" key="9">
    <source>
        <dbReference type="ARBA" id="ARBA00023180"/>
    </source>
</evidence>
<feature type="domain" description="Fucosyltransferase C-terminal" evidence="12">
    <location>
        <begin position="213"/>
        <end position="383"/>
    </location>
</feature>
<keyword evidence="4 11" id="KW-0808">Transferase</keyword>
<dbReference type="InterPro" id="IPR031481">
    <property type="entry name" value="Glyco_tran_10_N"/>
</dbReference>